<evidence type="ECO:0000256" key="2">
    <source>
        <dbReference type="RuleBase" id="RU362039"/>
    </source>
</evidence>
<keyword evidence="2" id="KW-0479">Metal-binding</keyword>
<dbReference type="Proteomes" id="UP000007721">
    <property type="component" value="Chromosome"/>
</dbReference>
<keyword evidence="5" id="KW-1185">Reference proteome</keyword>
<feature type="domain" description="Calcineurin-like phosphoesterase" evidence="3">
    <location>
        <begin position="1"/>
        <end position="142"/>
    </location>
</feature>
<dbReference type="EC" id="3.1.4.-" evidence="2"/>
<evidence type="ECO:0000256" key="1">
    <source>
        <dbReference type="ARBA" id="ARBA00008950"/>
    </source>
</evidence>
<organism evidence="4 5">
    <name type="scientific">Geotalea daltonii (strain DSM 22248 / JCM 15807 / FRC-32)</name>
    <name type="common">Geobacter daltonii</name>
    <dbReference type="NCBI Taxonomy" id="316067"/>
    <lineage>
        <taxon>Bacteria</taxon>
        <taxon>Pseudomonadati</taxon>
        <taxon>Thermodesulfobacteriota</taxon>
        <taxon>Desulfuromonadia</taxon>
        <taxon>Geobacterales</taxon>
        <taxon>Geobacteraceae</taxon>
        <taxon>Geotalea</taxon>
    </lineage>
</organism>
<dbReference type="Gene3D" id="3.60.21.10">
    <property type="match status" value="1"/>
</dbReference>
<dbReference type="SUPFAM" id="SSF56300">
    <property type="entry name" value="Metallo-dependent phosphatases"/>
    <property type="match status" value="1"/>
</dbReference>
<dbReference type="PANTHER" id="PTHR11124">
    <property type="entry name" value="VACUOLAR SORTING PROTEIN VPS29"/>
    <property type="match status" value="1"/>
</dbReference>
<dbReference type="InterPro" id="IPR000979">
    <property type="entry name" value="Phosphodiesterase_MJ0936/Vps29"/>
</dbReference>
<dbReference type="EMBL" id="CP001390">
    <property type="protein sequence ID" value="ACM21250.1"/>
    <property type="molecule type" value="Genomic_DNA"/>
</dbReference>
<dbReference type="NCBIfam" id="TIGR00040">
    <property type="entry name" value="yfcE"/>
    <property type="match status" value="1"/>
</dbReference>
<evidence type="ECO:0000313" key="4">
    <source>
        <dbReference type="EMBL" id="ACM21250.1"/>
    </source>
</evidence>
<dbReference type="RefSeq" id="WP_012647978.1">
    <property type="nucleotide sequence ID" value="NC_011979.1"/>
</dbReference>
<reference evidence="4 5" key="1">
    <citation type="submission" date="2009-01" db="EMBL/GenBank/DDBJ databases">
        <title>Complete sequence of Geobacter sp. FRC-32.</title>
        <authorList>
            <consortium name="US DOE Joint Genome Institute"/>
            <person name="Lucas S."/>
            <person name="Copeland A."/>
            <person name="Lapidus A."/>
            <person name="Glavina del Rio T."/>
            <person name="Dalin E."/>
            <person name="Tice H."/>
            <person name="Bruce D."/>
            <person name="Goodwin L."/>
            <person name="Pitluck S."/>
            <person name="Saunders E."/>
            <person name="Brettin T."/>
            <person name="Detter J.C."/>
            <person name="Han C."/>
            <person name="Larimer F."/>
            <person name="Land M."/>
            <person name="Hauser L."/>
            <person name="Kyrpides N."/>
            <person name="Ovchinnikova G."/>
            <person name="Kostka J."/>
            <person name="Richardson P."/>
        </authorList>
    </citation>
    <scope>NUCLEOTIDE SEQUENCE [LARGE SCALE GENOMIC DNA]</scope>
    <source>
        <strain evidence="5">DSM 22248 / JCM 15807 / FRC-32</strain>
    </source>
</reference>
<dbReference type="AlphaFoldDB" id="B9M2Q4"/>
<proteinExistence type="inferred from homology"/>
<comment type="cofactor">
    <cofactor evidence="2">
        <name>a divalent metal cation</name>
        <dbReference type="ChEBI" id="CHEBI:60240"/>
    </cofactor>
</comment>
<evidence type="ECO:0000259" key="3">
    <source>
        <dbReference type="Pfam" id="PF12850"/>
    </source>
</evidence>
<dbReference type="GO" id="GO:0046872">
    <property type="term" value="F:metal ion binding"/>
    <property type="evidence" value="ECO:0007669"/>
    <property type="project" value="UniProtKB-KW"/>
</dbReference>
<name>B9M2Q4_GEODF</name>
<dbReference type="Pfam" id="PF12850">
    <property type="entry name" value="Metallophos_2"/>
    <property type="match status" value="1"/>
</dbReference>
<comment type="similarity">
    <text evidence="1 2">Belongs to the metallophosphoesterase superfamily. YfcE family.</text>
</comment>
<dbReference type="OrthoDB" id="9785951at2"/>
<dbReference type="HOGENOM" id="CLU_063749_2_0_7"/>
<sequence length="156" mass="16390">MNILVLSDTHGNYPLAIKALDAAGPVDHIVHLGDGLDDAVIIEDISGLPTTKVVGNCDFSSSAVKDAIISLAGQSIFITHGHRYSVKSGLDGLYRKALDGGASVVLFGHTHLPLIENVHEVLFINPGCLSQSCQTTTYAMLSIICGKVTARIVPVA</sequence>
<dbReference type="KEGG" id="geo:Geob_2907"/>
<protein>
    <recommendedName>
        <fullName evidence="2">Phosphoesterase</fullName>
        <ecNumber evidence="2">3.1.4.-</ecNumber>
    </recommendedName>
</protein>
<dbReference type="InterPro" id="IPR029052">
    <property type="entry name" value="Metallo-depent_PP-like"/>
</dbReference>
<gene>
    <name evidence="4" type="ordered locus">Geob_2907</name>
</gene>
<dbReference type="GO" id="GO:0016787">
    <property type="term" value="F:hydrolase activity"/>
    <property type="evidence" value="ECO:0007669"/>
    <property type="project" value="UniProtKB-UniRule"/>
</dbReference>
<dbReference type="eggNOG" id="COG0622">
    <property type="taxonomic scope" value="Bacteria"/>
</dbReference>
<dbReference type="STRING" id="316067.Geob_2907"/>
<evidence type="ECO:0000313" key="5">
    <source>
        <dbReference type="Proteomes" id="UP000007721"/>
    </source>
</evidence>
<dbReference type="InterPro" id="IPR024654">
    <property type="entry name" value="Calcineurin-like_PHP_lpxH"/>
</dbReference>
<accession>B9M2Q4</accession>